<feature type="signal peptide" evidence="5">
    <location>
        <begin position="1"/>
        <end position="15"/>
    </location>
</feature>
<protein>
    <recommendedName>
        <fullName evidence="8">UDP-glucuronosyltransferase</fullName>
    </recommendedName>
</protein>
<keyword evidence="2" id="KW-0328">Glycosyltransferase</keyword>
<feature type="transmembrane region" description="Helical" evidence="4">
    <location>
        <begin position="466"/>
        <end position="491"/>
    </location>
</feature>
<dbReference type="SUPFAM" id="SSF53756">
    <property type="entry name" value="UDP-Glycosyltransferase/glycogen phosphorylase"/>
    <property type="match status" value="1"/>
</dbReference>
<dbReference type="OrthoDB" id="5835829at2759"/>
<evidence type="ECO:0008006" key="8">
    <source>
        <dbReference type="Google" id="ProtNLM"/>
    </source>
</evidence>
<evidence type="ECO:0000256" key="2">
    <source>
        <dbReference type="ARBA" id="ARBA00022676"/>
    </source>
</evidence>
<dbReference type="Gene3D" id="3.40.50.2000">
    <property type="entry name" value="Glycogen Phosphorylase B"/>
    <property type="match status" value="2"/>
</dbReference>
<evidence type="ECO:0000313" key="7">
    <source>
        <dbReference type="Proteomes" id="UP001152888"/>
    </source>
</evidence>
<dbReference type="GO" id="GO:0008194">
    <property type="term" value="F:UDP-glycosyltransferase activity"/>
    <property type="evidence" value="ECO:0007669"/>
    <property type="project" value="InterPro"/>
</dbReference>
<dbReference type="Pfam" id="PF00201">
    <property type="entry name" value="UDPGT"/>
    <property type="match status" value="1"/>
</dbReference>
<proteinExistence type="inferred from homology"/>
<sequence length="511" mass="58994">MLVITFLNLLALSSGARILGIVPTPCYSHQTAFWPIWKELASKGHNVTLITPNPINDPKLSNLIEINTHETYKIWRPMYGDMKSLHDPFKVNEILFPAIHTISQYIFDNKEVKALMGNDSTFDLVIVESLFPEMLIFGEVYKCPTVFLSSFGGLNRIHESIGNPIHPIVYPELPLPFYTDLTFKERITSVLFYLNDKFGFLRRSYEMKNNMLKKYFGENAPTVTQLSDKVSMTFLNVHPALDGVRLIGQNTINFGGMIHIRKPQPLPKDLKEFLDESKEGVVYFSLGSNVRSADLKQEEFEAIVQALSELPYKVLWKYESEDIPKKPKNVKFVKWTPQQDVLRHPNVRAFVTQVGLQSLDEAIYFHVPMVMLPFYGDQEQNAKKAELKKIGKAIYIMKDGITKDQLRNSIIEVIEDPSYRTNVKYLAELILDEPMSGVDKVIWWSEYVIRHKGARHLRNHILDIPLYQYFMLDVIAFFVSVLTTLLVLVWIACRMIWNCTFAIESDKIKEE</sequence>
<evidence type="ECO:0000256" key="3">
    <source>
        <dbReference type="ARBA" id="ARBA00022679"/>
    </source>
</evidence>
<keyword evidence="7" id="KW-1185">Reference proteome</keyword>
<keyword evidence="4" id="KW-0812">Transmembrane</keyword>
<dbReference type="InterPro" id="IPR050271">
    <property type="entry name" value="UDP-glycosyltransferase"/>
</dbReference>
<dbReference type="Proteomes" id="UP001152888">
    <property type="component" value="Unassembled WGS sequence"/>
</dbReference>
<keyword evidence="4" id="KW-0472">Membrane</keyword>
<dbReference type="AlphaFoldDB" id="A0A9P0L354"/>
<feature type="chain" id="PRO_5040223591" description="UDP-glucuronosyltransferase" evidence="5">
    <location>
        <begin position="16"/>
        <end position="511"/>
    </location>
</feature>
<dbReference type="InterPro" id="IPR002213">
    <property type="entry name" value="UDP_glucos_trans"/>
</dbReference>
<organism evidence="6 7">
    <name type="scientific">Acanthoscelides obtectus</name>
    <name type="common">Bean weevil</name>
    <name type="synonym">Bruchus obtectus</name>
    <dbReference type="NCBI Taxonomy" id="200917"/>
    <lineage>
        <taxon>Eukaryota</taxon>
        <taxon>Metazoa</taxon>
        <taxon>Ecdysozoa</taxon>
        <taxon>Arthropoda</taxon>
        <taxon>Hexapoda</taxon>
        <taxon>Insecta</taxon>
        <taxon>Pterygota</taxon>
        <taxon>Neoptera</taxon>
        <taxon>Endopterygota</taxon>
        <taxon>Coleoptera</taxon>
        <taxon>Polyphaga</taxon>
        <taxon>Cucujiformia</taxon>
        <taxon>Chrysomeloidea</taxon>
        <taxon>Chrysomelidae</taxon>
        <taxon>Bruchinae</taxon>
        <taxon>Bruchini</taxon>
        <taxon>Acanthoscelides</taxon>
    </lineage>
</organism>
<dbReference type="PANTHER" id="PTHR48043:SF159">
    <property type="entry name" value="EG:EG0003.4 PROTEIN-RELATED"/>
    <property type="match status" value="1"/>
</dbReference>
<evidence type="ECO:0000256" key="5">
    <source>
        <dbReference type="SAM" id="SignalP"/>
    </source>
</evidence>
<keyword evidence="4" id="KW-1133">Transmembrane helix</keyword>
<dbReference type="PANTHER" id="PTHR48043">
    <property type="entry name" value="EG:EG0003.4 PROTEIN-RELATED"/>
    <property type="match status" value="1"/>
</dbReference>
<accession>A0A9P0L354</accession>
<evidence type="ECO:0000256" key="4">
    <source>
        <dbReference type="SAM" id="Phobius"/>
    </source>
</evidence>
<keyword evidence="3" id="KW-0808">Transferase</keyword>
<reference evidence="6" key="1">
    <citation type="submission" date="2022-03" db="EMBL/GenBank/DDBJ databases">
        <authorList>
            <person name="Sayadi A."/>
        </authorList>
    </citation>
    <scope>NUCLEOTIDE SEQUENCE</scope>
</reference>
<dbReference type="CDD" id="cd03784">
    <property type="entry name" value="GT1_Gtf-like"/>
    <property type="match status" value="1"/>
</dbReference>
<keyword evidence="5" id="KW-0732">Signal</keyword>
<gene>
    <name evidence="6" type="ORF">ACAOBT_LOCUS19291</name>
</gene>
<dbReference type="EMBL" id="CAKOFQ010007073">
    <property type="protein sequence ID" value="CAH1989794.1"/>
    <property type="molecule type" value="Genomic_DNA"/>
</dbReference>
<dbReference type="FunFam" id="3.40.50.2000:FF:000050">
    <property type="entry name" value="UDP-glucuronosyltransferase"/>
    <property type="match status" value="1"/>
</dbReference>
<comment type="similarity">
    <text evidence="1">Belongs to the UDP-glycosyltransferase family.</text>
</comment>
<evidence type="ECO:0000313" key="6">
    <source>
        <dbReference type="EMBL" id="CAH1989794.1"/>
    </source>
</evidence>
<comment type="caution">
    <text evidence="6">The sequence shown here is derived from an EMBL/GenBank/DDBJ whole genome shotgun (WGS) entry which is preliminary data.</text>
</comment>
<name>A0A9P0L354_ACAOB</name>
<evidence type="ECO:0000256" key="1">
    <source>
        <dbReference type="ARBA" id="ARBA00009995"/>
    </source>
</evidence>